<dbReference type="GO" id="GO:0005524">
    <property type="term" value="F:ATP binding"/>
    <property type="evidence" value="ECO:0007669"/>
    <property type="project" value="InterPro"/>
</dbReference>
<dbReference type="PANTHER" id="PTHR10073">
    <property type="entry name" value="DNA MISMATCH REPAIR PROTEIN MLH, PMS, MUTL"/>
    <property type="match status" value="1"/>
</dbReference>
<dbReference type="CDD" id="cd16926">
    <property type="entry name" value="HATPase_MutL-MLH-PMS-like"/>
    <property type="match status" value="1"/>
</dbReference>
<dbReference type="InterPro" id="IPR038973">
    <property type="entry name" value="MutL/Mlh/Pms-like"/>
</dbReference>
<accession>A0A7J6TT11</accession>
<dbReference type="PROSITE" id="PS00058">
    <property type="entry name" value="DNA_MISMATCH_REPAIR_1"/>
    <property type="match status" value="1"/>
</dbReference>
<dbReference type="SUPFAM" id="SSF55874">
    <property type="entry name" value="ATPase domain of HSP90 chaperone/DNA topoisomerase II/histidine kinase"/>
    <property type="match status" value="1"/>
</dbReference>
<dbReference type="AlphaFoldDB" id="A0A7J6TT11"/>
<organism evidence="2 3">
    <name type="scientific">Perkinsus olseni</name>
    <name type="common">Perkinsus atlanticus</name>
    <dbReference type="NCBI Taxonomy" id="32597"/>
    <lineage>
        <taxon>Eukaryota</taxon>
        <taxon>Sar</taxon>
        <taxon>Alveolata</taxon>
        <taxon>Perkinsozoa</taxon>
        <taxon>Perkinsea</taxon>
        <taxon>Perkinsida</taxon>
        <taxon>Perkinsidae</taxon>
        <taxon>Perkinsus</taxon>
    </lineage>
</organism>
<comment type="caution">
    <text evidence="2">The sequence shown here is derived from an EMBL/GenBank/DDBJ whole genome shotgun (WGS) entry which is preliminary data.</text>
</comment>
<dbReference type="InterPro" id="IPR036890">
    <property type="entry name" value="HATPase_C_sf"/>
</dbReference>
<dbReference type="GO" id="GO:0032389">
    <property type="term" value="C:MutLalpha complex"/>
    <property type="evidence" value="ECO:0007669"/>
    <property type="project" value="TreeGrafter"/>
</dbReference>
<dbReference type="NCBIfam" id="TIGR00585">
    <property type="entry name" value="mutl"/>
    <property type="match status" value="1"/>
</dbReference>
<comment type="similarity">
    <text evidence="1">Belongs to the DNA mismatch repair MutL/HexB family.</text>
</comment>
<dbReference type="PANTHER" id="PTHR10073:SF12">
    <property type="entry name" value="DNA MISMATCH REPAIR PROTEIN MLH1"/>
    <property type="match status" value="1"/>
</dbReference>
<evidence type="ECO:0000313" key="3">
    <source>
        <dbReference type="Proteomes" id="UP000574390"/>
    </source>
</evidence>
<name>A0A7J6TT11_PEROL</name>
<reference evidence="2 3" key="1">
    <citation type="submission" date="2020-04" db="EMBL/GenBank/DDBJ databases">
        <title>Perkinsus olseni comparative genomics.</title>
        <authorList>
            <person name="Bogema D.R."/>
        </authorList>
    </citation>
    <scope>NUCLEOTIDE SEQUENCE [LARGE SCALE GENOMIC DNA]</scope>
    <source>
        <strain evidence="2">ATCC PRA-205</strain>
    </source>
</reference>
<dbReference type="InterPro" id="IPR002099">
    <property type="entry name" value="MutL/Mlh/PMS"/>
</dbReference>
<dbReference type="Proteomes" id="UP000574390">
    <property type="component" value="Unassembled WGS sequence"/>
</dbReference>
<dbReference type="EMBL" id="JABANM010004891">
    <property type="protein sequence ID" value="KAF4748524.1"/>
    <property type="molecule type" value="Genomic_DNA"/>
</dbReference>
<dbReference type="Pfam" id="PF13589">
    <property type="entry name" value="HATPase_c_3"/>
    <property type="match status" value="1"/>
</dbReference>
<evidence type="ECO:0000313" key="2">
    <source>
        <dbReference type="EMBL" id="KAF4748524.1"/>
    </source>
</evidence>
<protein>
    <submittedName>
        <fullName evidence="2">DNA mismatch repair protein</fullName>
    </submittedName>
</protein>
<gene>
    <name evidence="2" type="primary">MLH1_4</name>
    <name evidence="2" type="ORF">FOZ62_029117</name>
</gene>
<dbReference type="GO" id="GO:0016887">
    <property type="term" value="F:ATP hydrolysis activity"/>
    <property type="evidence" value="ECO:0007669"/>
    <property type="project" value="InterPro"/>
</dbReference>
<dbReference type="GO" id="GO:0030983">
    <property type="term" value="F:mismatched DNA binding"/>
    <property type="evidence" value="ECO:0007669"/>
    <property type="project" value="InterPro"/>
</dbReference>
<dbReference type="GO" id="GO:0140664">
    <property type="term" value="F:ATP-dependent DNA damage sensor activity"/>
    <property type="evidence" value="ECO:0007669"/>
    <property type="project" value="InterPro"/>
</dbReference>
<feature type="non-terminal residue" evidence="2">
    <location>
        <position position="185"/>
    </location>
</feature>
<dbReference type="InterPro" id="IPR014762">
    <property type="entry name" value="DNA_mismatch_repair_CS"/>
</dbReference>
<proteinExistence type="inferred from homology"/>
<sequence length="185" mass="19525">MAESSPAALTEHRPSKPRPIVQLPDVVVNRIAAGEVVARPVNAVKELIENSIDAGSTRIQVSVALVDVGAASNDPQVLFSANGAATVSDNGCGIQKEDLPILCKRFTTSKLRSFEDLQSIMTHGFRGEALASISHVARLTVTTMMTEESQVGYRCEYMDGEPVGAAQPTAATPGTTSTVMSVLMP</sequence>
<evidence type="ECO:0000256" key="1">
    <source>
        <dbReference type="ARBA" id="ARBA00006082"/>
    </source>
</evidence>
<dbReference type="Gene3D" id="3.30.565.10">
    <property type="entry name" value="Histidine kinase-like ATPase, C-terminal domain"/>
    <property type="match status" value="1"/>
</dbReference>
<dbReference type="GO" id="GO:0006298">
    <property type="term" value="P:mismatch repair"/>
    <property type="evidence" value="ECO:0007669"/>
    <property type="project" value="InterPro"/>
</dbReference>